<evidence type="ECO:0000256" key="3">
    <source>
        <dbReference type="ARBA" id="ARBA00022741"/>
    </source>
</evidence>
<dbReference type="SMART" id="SM00382">
    <property type="entry name" value="AAA"/>
    <property type="match status" value="2"/>
</dbReference>
<dbReference type="Pfam" id="PF00005">
    <property type="entry name" value="ABC_tran"/>
    <property type="match status" value="2"/>
</dbReference>
<dbReference type="AlphaFoldDB" id="C4LHR9"/>
<dbReference type="GO" id="GO:0043190">
    <property type="term" value="C:ATP-binding cassette (ABC) transporter complex"/>
    <property type="evidence" value="ECO:0007669"/>
    <property type="project" value="TreeGrafter"/>
</dbReference>
<evidence type="ECO:0000259" key="6">
    <source>
        <dbReference type="PROSITE" id="PS50893"/>
    </source>
</evidence>
<dbReference type="PROSITE" id="PS50893">
    <property type="entry name" value="ABC_TRANSPORTER_2"/>
    <property type="match status" value="2"/>
</dbReference>
<accession>C4LHR9</accession>
<dbReference type="Proteomes" id="UP000001473">
    <property type="component" value="Chromosome"/>
</dbReference>
<dbReference type="InterPro" id="IPR015856">
    <property type="entry name" value="ABC_transpr_CbiO/EcfA_su"/>
</dbReference>
<dbReference type="HOGENOM" id="CLU_000604_86_7_11"/>
<dbReference type="PANTHER" id="PTHR43553">
    <property type="entry name" value="HEAVY METAL TRANSPORTER"/>
    <property type="match status" value="1"/>
</dbReference>
<dbReference type="PANTHER" id="PTHR43553:SF24">
    <property type="entry name" value="ENERGY-COUPLING FACTOR TRANSPORTER ATP-BINDING PROTEIN ECFA1"/>
    <property type="match status" value="1"/>
</dbReference>
<dbReference type="InterPro" id="IPR003439">
    <property type="entry name" value="ABC_transporter-like_ATP-bd"/>
</dbReference>
<proteinExistence type="inferred from homology"/>
<name>C4LHR9_CORK4</name>
<feature type="domain" description="ABC transporter" evidence="6">
    <location>
        <begin position="14"/>
        <end position="249"/>
    </location>
</feature>
<dbReference type="OrthoDB" id="501320at2"/>
<evidence type="ECO:0000313" key="8">
    <source>
        <dbReference type="Proteomes" id="UP000001473"/>
    </source>
</evidence>
<dbReference type="GO" id="GO:0005524">
    <property type="term" value="F:ATP binding"/>
    <property type="evidence" value="ECO:0007669"/>
    <property type="project" value="UniProtKB-KW"/>
</dbReference>
<keyword evidence="2" id="KW-0813">Transport</keyword>
<dbReference type="STRING" id="645127.ckrop_0611"/>
<dbReference type="eggNOG" id="COG1122">
    <property type="taxonomic scope" value="Bacteria"/>
</dbReference>
<keyword evidence="3" id="KW-0547">Nucleotide-binding</keyword>
<dbReference type="KEGG" id="ckp:ckrop_0611"/>
<dbReference type="RefSeq" id="WP_012731261.1">
    <property type="nucleotide sequence ID" value="NC_012704.1"/>
</dbReference>
<dbReference type="EMBL" id="CP001620">
    <property type="protein sequence ID" value="ACR17374.1"/>
    <property type="molecule type" value="Genomic_DNA"/>
</dbReference>
<dbReference type="PROSITE" id="PS00211">
    <property type="entry name" value="ABC_TRANSPORTER_1"/>
    <property type="match status" value="2"/>
</dbReference>
<dbReference type="InterPro" id="IPR050095">
    <property type="entry name" value="ECF_ABC_transporter_ATP-bd"/>
</dbReference>
<keyword evidence="4 7" id="KW-0067">ATP-binding</keyword>
<dbReference type="CDD" id="cd03225">
    <property type="entry name" value="ABC_cobalt_CbiO_domain1"/>
    <property type="match status" value="2"/>
</dbReference>
<dbReference type="InterPro" id="IPR027417">
    <property type="entry name" value="P-loop_NTPase"/>
</dbReference>
<dbReference type="GO" id="GO:0042626">
    <property type="term" value="F:ATPase-coupled transmembrane transporter activity"/>
    <property type="evidence" value="ECO:0007669"/>
    <property type="project" value="TreeGrafter"/>
</dbReference>
<dbReference type="InterPro" id="IPR003593">
    <property type="entry name" value="AAA+_ATPase"/>
</dbReference>
<evidence type="ECO:0000256" key="4">
    <source>
        <dbReference type="ARBA" id="ARBA00022840"/>
    </source>
</evidence>
<evidence type="ECO:0000256" key="2">
    <source>
        <dbReference type="ARBA" id="ARBA00022448"/>
    </source>
</evidence>
<sequence>MAHVHDDVRTPARVVAESFGWRHAGRRQPALADVNFRIEPGEKVLLLGTSGSGKSTLMAGMAGVLGDSDDGDYAGRLLINGVDARSVRGQVGLVLQDPDSQVISSRVGDDIAFGCENLGFPRAEIWERVRWARDLVGLTVPLEHPTEQLSGGQKQRLALAGVLAMGAGLILLDEPTANIDPEGVADVRKAVIAAAESTGATVVIVEHRVDVWRDVVDRIMVVGDSAIRADGPTDEVIRMMGEQLAHDGVWIPDVPLPLANSWRRKRQDHAGSDQQRAVSDQHRAVSGEAGEGRGASSTNTLLRTHDLAVGWDGRAVNTGISLDVTPEPTVITGPNGAGKTTVALTLAGLLAPVEGDIDASALIARETAGKAASVAIHRKRDASKNPMEWSSRALAQRIGTVFQDPEHQFVARTVRDELLVGPRVCGIDPDVGERRADELLRRLHLENLAKANPFTLSGGQKRRLSVATVLSTHPDVVIADEPTFGQDRTTFIQLIELLREMSDDGVGVLAITHDPLVVDLLGVRHVRLASGGMEVQR</sequence>
<dbReference type="SUPFAM" id="SSF52540">
    <property type="entry name" value="P-loop containing nucleoside triphosphate hydrolases"/>
    <property type="match status" value="2"/>
</dbReference>
<evidence type="ECO:0000313" key="7">
    <source>
        <dbReference type="EMBL" id="ACR17374.1"/>
    </source>
</evidence>
<evidence type="ECO:0000256" key="5">
    <source>
        <dbReference type="SAM" id="MobiDB-lite"/>
    </source>
</evidence>
<reference evidence="7 8" key="1">
    <citation type="journal article" date="2008" name="J. Biotechnol.">
        <title>Ultrafast pyrosequencing of Corynebacterium kroppenstedtii DSM44385 revealed insights into the physiology of a lipophilic corynebacterium that lacks mycolic acids.</title>
        <authorList>
            <person name="Tauch A."/>
            <person name="Schneider J."/>
            <person name="Szczepanowski R."/>
            <person name="Tilker A."/>
            <person name="Viehoever P."/>
            <person name="Gartemann K.-H."/>
            <person name="Arnold W."/>
            <person name="Blom J."/>
            <person name="Brinkrolf K."/>
            <person name="Brune I."/>
            <person name="Goetker S."/>
            <person name="Weisshaar B."/>
            <person name="Goesmann A."/>
            <person name="Droege M."/>
            <person name="Puehler A."/>
        </authorList>
    </citation>
    <scope>NUCLEOTIDE SEQUENCE [LARGE SCALE GENOMIC DNA]</scope>
    <source>
        <strain evidence="8">DSM 44385 / JCM 11950 / CIP 105744 / CCUG 35717</strain>
    </source>
</reference>
<organism evidence="7 8">
    <name type="scientific">Corynebacterium kroppenstedtii (strain DSM 44385 / JCM 11950 / CIP 105744 / CCUG 35717)</name>
    <dbReference type="NCBI Taxonomy" id="645127"/>
    <lineage>
        <taxon>Bacteria</taxon>
        <taxon>Bacillati</taxon>
        <taxon>Actinomycetota</taxon>
        <taxon>Actinomycetes</taxon>
        <taxon>Mycobacteriales</taxon>
        <taxon>Corynebacteriaceae</taxon>
        <taxon>Corynebacterium</taxon>
    </lineage>
</organism>
<protein>
    <submittedName>
        <fullName evidence="7">ABC-type transport system, ATP-binding protein</fullName>
    </submittedName>
</protein>
<dbReference type="GO" id="GO:0016887">
    <property type="term" value="F:ATP hydrolysis activity"/>
    <property type="evidence" value="ECO:0007669"/>
    <property type="project" value="InterPro"/>
</dbReference>
<gene>
    <name evidence="7" type="ordered locus">ckrop_0611</name>
</gene>
<dbReference type="Gene3D" id="3.40.50.300">
    <property type="entry name" value="P-loop containing nucleotide triphosphate hydrolases"/>
    <property type="match status" value="2"/>
</dbReference>
<comment type="similarity">
    <text evidence="1">Belongs to the ABC transporter superfamily.</text>
</comment>
<feature type="region of interest" description="Disordered" evidence="5">
    <location>
        <begin position="264"/>
        <end position="299"/>
    </location>
</feature>
<evidence type="ECO:0000256" key="1">
    <source>
        <dbReference type="ARBA" id="ARBA00005417"/>
    </source>
</evidence>
<feature type="domain" description="ABC transporter" evidence="6">
    <location>
        <begin position="302"/>
        <end position="537"/>
    </location>
</feature>
<keyword evidence="8" id="KW-1185">Reference proteome</keyword>
<dbReference type="InterPro" id="IPR017871">
    <property type="entry name" value="ABC_transporter-like_CS"/>
</dbReference>